<feature type="region of interest" description="Disordered" evidence="1">
    <location>
        <begin position="332"/>
        <end position="480"/>
    </location>
</feature>
<feature type="compositionally biased region" description="Basic and acidic residues" evidence="1">
    <location>
        <begin position="1297"/>
        <end position="1309"/>
    </location>
</feature>
<feature type="compositionally biased region" description="Basic and acidic residues" evidence="1">
    <location>
        <begin position="464"/>
        <end position="480"/>
    </location>
</feature>
<feature type="region of interest" description="Disordered" evidence="1">
    <location>
        <begin position="580"/>
        <end position="738"/>
    </location>
</feature>
<feature type="compositionally biased region" description="Basic and acidic residues" evidence="1">
    <location>
        <begin position="619"/>
        <end position="669"/>
    </location>
</feature>
<feature type="compositionally biased region" description="Basic and acidic residues" evidence="1">
    <location>
        <begin position="203"/>
        <end position="260"/>
    </location>
</feature>
<dbReference type="Pfam" id="PF00626">
    <property type="entry name" value="Gelsolin"/>
    <property type="match status" value="1"/>
</dbReference>
<feature type="non-terminal residue" evidence="3">
    <location>
        <position position="1818"/>
    </location>
</feature>
<evidence type="ECO:0000256" key="1">
    <source>
        <dbReference type="SAM" id="MobiDB-lite"/>
    </source>
</evidence>
<feature type="compositionally biased region" description="Basic and acidic residues" evidence="1">
    <location>
        <begin position="1151"/>
        <end position="1163"/>
    </location>
</feature>
<feature type="compositionally biased region" description="Basic and acidic residues" evidence="1">
    <location>
        <begin position="34"/>
        <end position="43"/>
    </location>
</feature>
<feature type="compositionally biased region" description="Basic and acidic residues" evidence="1">
    <location>
        <begin position="1402"/>
        <end position="1422"/>
    </location>
</feature>
<dbReference type="SUPFAM" id="SSF55753">
    <property type="entry name" value="Actin depolymerizing proteins"/>
    <property type="match status" value="1"/>
</dbReference>
<dbReference type="Proteomes" id="UP001152795">
    <property type="component" value="Unassembled WGS sequence"/>
</dbReference>
<feature type="compositionally biased region" description="Polar residues" evidence="1">
    <location>
        <begin position="1205"/>
        <end position="1215"/>
    </location>
</feature>
<feature type="compositionally biased region" description="Basic and acidic residues" evidence="1">
    <location>
        <begin position="590"/>
        <end position="604"/>
    </location>
</feature>
<feature type="compositionally biased region" description="Basic and acidic residues" evidence="1">
    <location>
        <begin position="132"/>
        <end position="150"/>
    </location>
</feature>
<feature type="compositionally biased region" description="Basic and acidic residues" evidence="1">
    <location>
        <begin position="1020"/>
        <end position="1030"/>
    </location>
</feature>
<organism evidence="3 4">
    <name type="scientific">Paramuricea clavata</name>
    <name type="common">Red gorgonian</name>
    <name type="synonym">Violescent sea-whip</name>
    <dbReference type="NCBI Taxonomy" id="317549"/>
    <lineage>
        <taxon>Eukaryota</taxon>
        <taxon>Metazoa</taxon>
        <taxon>Cnidaria</taxon>
        <taxon>Anthozoa</taxon>
        <taxon>Octocorallia</taxon>
        <taxon>Malacalcyonacea</taxon>
        <taxon>Plexauridae</taxon>
        <taxon>Paramuricea</taxon>
    </lineage>
</organism>
<dbReference type="OrthoDB" id="28894at2759"/>
<feature type="region of interest" description="Disordered" evidence="1">
    <location>
        <begin position="1376"/>
        <end position="1424"/>
    </location>
</feature>
<feature type="region of interest" description="Disordered" evidence="1">
    <location>
        <begin position="543"/>
        <end position="564"/>
    </location>
</feature>
<accession>A0A7D9EPK2</accession>
<feature type="compositionally biased region" description="Basic and acidic residues" evidence="1">
    <location>
        <begin position="268"/>
        <end position="306"/>
    </location>
</feature>
<feature type="compositionally biased region" description="Basic and acidic residues" evidence="1">
    <location>
        <begin position="1497"/>
        <end position="1526"/>
    </location>
</feature>
<feature type="compositionally biased region" description="Polar residues" evidence="1">
    <location>
        <begin position="1224"/>
        <end position="1234"/>
    </location>
</feature>
<dbReference type="Gene3D" id="3.40.20.10">
    <property type="entry name" value="Severin"/>
    <property type="match status" value="1"/>
</dbReference>
<feature type="compositionally biased region" description="Basic residues" evidence="1">
    <location>
        <begin position="1550"/>
        <end position="1560"/>
    </location>
</feature>
<feature type="compositionally biased region" description="Basic and acidic residues" evidence="1">
    <location>
        <begin position="874"/>
        <end position="895"/>
    </location>
</feature>
<dbReference type="InterPro" id="IPR007123">
    <property type="entry name" value="Gelsolin-like_dom"/>
</dbReference>
<evidence type="ECO:0000259" key="2">
    <source>
        <dbReference type="Pfam" id="PF00626"/>
    </source>
</evidence>
<feature type="compositionally biased region" description="Basic and acidic residues" evidence="1">
    <location>
        <begin position="811"/>
        <end position="846"/>
    </location>
</feature>
<feature type="compositionally biased region" description="Basic and acidic residues" evidence="1">
    <location>
        <begin position="718"/>
        <end position="729"/>
    </location>
</feature>
<feature type="compositionally biased region" description="Low complexity" evidence="1">
    <location>
        <begin position="151"/>
        <end position="167"/>
    </location>
</feature>
<feature type="region of interest" description="Disordered" evidence="1">
    <location>
        <begin position="1472"/>
        <end position="1529"/>
    </location>
</feature>
<feature type="region of interest" description="Disordered" evidence="1">
    <location>
        <begin position="926"/>
        <end position="953"/>
    </location>
</feature>
<feature type="region of interest" description="Disordered" evidence="1">
    <location>
        <begin position="971"/>
        <end position="1011"/>
    </location>
</feature>
<feature type="compositionally biased region" description="Basic and acidic residues" evidence="1">
    <location>
        <begin position="555"/>
        <end position="564"/>
    </location>
</feature>
<feature type="compositionally biased region" description="Basic and acidic residues" evidence="1">
    <location>
        <begin position="777"/>
        <end position="797"/>
    </location>
</feature>
<comment type="caution">
    <text evidence="3">The sequence shown here is derived from an EMBL/GenBank/DDBJ whole genome shotgun (WGS) entry which is preliminary data.</text>
</comment>
<feature type="region of interest" description="Disordered" evidence="1">
    <location>
        <begin position="1545"/>
        <end position="1597"/>
    </location>
</feature>
<feature type="compositionally biased region" description="Basic and acidic residues" evidence="1">
    <location>
        <begin position="65"/>
        <end position="77"/>
    </location>
</feature>
<feature type="region of interest" description="Disordered" evidence="1">
    <location>
        <begin position="1017"/>
        <end position="1036"/>
    </location>
</feature>
<dbReference type="SMART" id="SM00262">
    <property type="entry name" value="GEL"/>
    <property type="match status" value="1"/>
</dbReference>
<name>A0A7D9EPK2_PARCT</name>
<feature type="compositionally biased region" description="Low complexity" evidence="1">
    <location>
        <begin position="113"/>
        <end position="131"/>
    </location>
</feature>
<reference evidence="3" key="1">
    <citation type="submission" date="2020-04" db="EMBL/GenBank/DDBJ databases">
        <authorList>
            <person name="Alioto T."/>
            <person name="Alioto T."/>
            <person name="Gomez Garrido J."/>
        </authorList>
    </citation>
    <scope>NUCLEOTIDE SEQUENCE</scope>
    <source>
        <strain evidence="3">A484AB</strain>
    </source>
</reference>
<feature type="compositionally biased region" description="Basic and acidic residues" evidence="1">
    <location>
        <begin position="971"/>
        <end position="994"/>
    </location>
</feature>
<feature type="region of interest" description="Disordered" evidence="1">
    <location>
        <begin position="1"/>
        <end position="320"/>
    </location>
</feature>
<feature type="compositionally biased region" description="Basic and acidic residues" evidence="1">
    <location>
        <begin position="691"/>
        <end position="711"/>
    </location>
</feature>
<feature type="compositionally biased region" description="Low complexity" evidence="1">
    <location>
        <begin position="78"/>
        <end position="88"/>
    </location>
</feature>
<evidence type="ECO:0000313" key="4">
    <source>
        <dbReference type="Proteomes" id="UP001152795"/>
    </source>
</evidence>
<dbReference type="InterPro" id="IPR007122">
    <property type="entry name" value="Villin/Gelsolin"/>
</dbReference>
<feature type="compositionally biased region" description="Basic and acidic residues" evidence="1">
    <location>
        <begin position="1002"/>
        <end position="1011"/>
    </location>
</feature>
<feature type="region of interest" description="Disordered" evidence="1">
    <location>
        <begin position="777"/>
        <end position="914"/>
    </location>
</feature>
<feature type="compositionally biased region" description="Basic and acidic residues" evidence="1">
    <location>
        <begin position="382"/>
        <end position="418"/>
    </location>
</feature>
<feature type="domain" description="Gelsolin-like" evidence="2">
    <location>
        <begin position="1679"/>
        <end position="1724"/>
    </location>
</feature>
<dbReference type="GO" id="GO:0051015">
    <property type="term" value="F:actin filament binding"/>
    <property type="evidence" value="ECO:0007669"/>
    <property type="project" value="InterPro"/>
</dbReference>
<feature type="compositionally biased region" description="Acidic residues" evidence="1">
    <location>
        <begin position="1581"/>
        <end position="1593"/>
    </location>
</feature>
<protein>
    <submittedName>
        <fullName evidence="3">Supervillin-like isoform X1</fullName>
    </submittedName>
</protein>
<feature type="compositionally biased region" description="Polar residues" evidence="1">
    <location>
        <begin position="1092"/>
        <end position="1109"/>
    </location>
</feature>
<feature type="compositionally biased region" description="Basic and acidic residues" evidence="1">
    <location>
        <begin position="352"/>
        <end position="361"/>
    </location>
</feature>
<gene>
    <name evidence="3" type="ORF">PACLA_8A078881</name>
</gene>
<feature type="region of interest" description="Disordered" evidence="1">
    <location>
        <begin position="1041"/>
        <end position="1360"/>
    </location>
</feature>
<feature type="compositionally biased region" description="Basic and acidic residues" evidence="1">
    <location>
        <begin position="1041"/>
        <end position="1062"/>
    </location>
</feature>
<feature type="compositionally biased region" description="Basic and acidic residues" evidence="1">
    <location>
        <begin position="926"/>
        <end position="950"/>
    </location>
</feature>
<feature type="compositionally biased region" description="Basic and acidic residues" evidence="1">
    <location>
        <begin position="1188"/>
        <end position="1200"/>
    </location>
</feature>
<proteinExistence type="predicted"/>
<dbReference type="InterPro" id="IPR029006">
    <property type="entry name" value="ADF-H/Gelsolin-like_dom_sf"/>
</dbReference>
<keyword evidence="4" id="KW-1185">Reference proteome</keyword>
<evidence type="ECO:0000313" key="3">
    <source>
        <dbReference type="EMBL" id="CAB4013991.1"/>
    </source>
</evidence>
<sequence>MDVETLRLERDEKRRQRRERIRRILEDDPTSTSRTREETDSSRTTRSAATSRRPRENITTSTTSERTRYSHRDHGDTSQESSTRSARTSRLRENTTATPSTRSQTHTSEETTTRTTTTTRRLREPSTPSERTTTRSERTTRSNHISEESPTRSTRTTRTSRQTTDTTAGETAVDSIRARREARRRRNLEHDGKQNKISVENGEVDKATKSETGDRRRIARNKKDAEDSELPVDKHAKADDSKVIEKSRDAVDKHASKDTGDNVGDSCDLGRVEDSSPEENKSQVKEDTSDKSMTEEQDQESTKGDIKLTGIENLDEHAMVKELDAVDKDYTEVEAKMSEASSDDSSSRNKQRKGERPRSVESDGIDNSTTAGLSVIGGENQDEVHSENNTEEIRHVIEIEDDLEVKRMEETVDKKGKEDEESPKTGGKQDNEPIGTGENVEVTTIADELPKTKEGSGISDISTTEDRQTSDMSASDERDVEVKVVEQTLENSPLESVPDETISTKEIAGADNGSVGDGTSAPDKGLVILEELPEMPLVLDGEITADKSSIPTDGKAGENELTKDEASFASEEVAIQLECSVDGVPQGSEKMPDDLSHKVTEEQKIVSPHTSPRKSKLKAKSDEADTKSSKTPTKSESETKNERLRAKSDISRTKSSDVGTKTDEGETNKTKPSAKSDLNRTKSAESGTKATESETKTDNVSTKRDIARSKSAESAGKANDDKPKTDDIGAKTSRVGKLKVSDDAWKKNVRKKRGVPDVDRAAGLMALGRAGKIKDKMKGCEGRDVQSAEQWKREVKKGSRKHKSFDEETEKELRELSSKRELKNIVQSCEEKDMESADTWKREVKKNARKHKSLDEDTENELREISKSSILKSRIKECEEKDKESADALKKEVKAGSKPNDPDAETGVSEDLKEFSGRGRLKDLISSCAERDENKDKSWESAKQKVKSADEEAELTSLTAAKSKIIQQYEEMDKQSAESGKKKIKSGEGAKSFDETTDEELKELAKTVDVKTKIQTTLEEQGKLEEKQNDLLEDEELKEINIKGKLEVFKQESDKHTAEHKARTSPSKTSKADGGRKSPSKTETSGRKSPNKGRTSPTKGDSGRTSPTKGDSGRISPTKDRPRSSSGRVSPSKDKARTFSAIGDSSGRVSPTKDRSKTLDDKSGQASISQDKGRTSSTVGDNSGRVSPTKDRSRMKRDSGRISPTKDSTQTGRTSPTKRDTATGRISPSKNETPSTKRDTKGRISPTKDSNTPAKSKLDSIRANLMDGGKGKPKSKRESLDRVKKTTSIQDKIAACKQRDKAAPRKIELPKAPSKSKTEPEKNTPNAGSVSGEAGRSSENGEPVPVNREGEQFTTIEEEIQGASIKDALSFWKEPGAENKSEVQDEEAVDVDIKGKMTYWESPKEGEDTTTGRDSPPKDSERPPIVILGNIKQGWQKRNRKLNVSEFIKELLSSNCKRRDLKDIQDVKSETKKYLAGGMHAEETGTSASEKADEQDERVTKDKIVLENRKNTKNDSGEISDKKADDEFSFDDVVNPDEVKQLRDFSNFRRQVRPTNRRAAKSNPVRKLQQREDLKTGTEAFNDEDIDDDDEEDAPLKPTAIGRLGRTIEPGDRKSKDNNKFAIDALAGLAAKEDVSKITLKKTSKSKTGVSQEKSEYDGTAPVMLLQIKGHRHMQTRLVEPSVESLNSADSFLLVTEKYLHVWNGKDSSVMKKSKASELSNKILQYKLLNCNATVVTIIKDGGVNVETGLTRTFWDTLGGKKTVKGSKEAPKDGDYEKAVVSSNVVYSVDTSTEPATLHKMSELCGKIPKINMLNSDK</sequence>
<dbReference type="EMBL" id="CACRXK020008105">
    <property type="protein sequence ID" value="CAB4013991.1"/>
    <property type="molecule type" value="Genomic_DNA"/>
</dbReference>
<feature type="compositionally biased region" description="Basic and acidic residues" evidence="1">
    <location>
        <begin position="1"/>
        <end position="14"/>
    </location>
</feature>
<feature type="compositionally biased region" description="Polar residues" evidence="1">
    <location>
        <begin position="1164"/>
        <end position="1186"/>
    </location>
</feature>